<dbReference type="Proteomes" id="UP000321638">
    <property type="component" value="Unassembled WGS sequence"/>
</dbReference>
<accession>A0A5C8PQD0</accession>
<dbReference type="SUPFAM" id="SSF47616">
    <property type="entry name" value="GST C-terminal domain-like"/>
    <property type="match status" value="1"/>
</dbReference>
<name>A0A5C8PQD0_9HYPH</name>
<feature type="domain" description="GST N-terminal" evidence="1">
    <location>
        <begin position="6"/>
        <end position="85"/>
    </location>
</feature>
<dbReference type="PROSITE" id="PS50404">
    <property type="entry name" value="GST_NTER"/>
    <property type="match status" value="1"/>
</dbReference>
<dbReference type="InterPro" id="IPR036249">
    <property type="entry name" value="Thioredoxin-like_sf"/>
</dbReference>
<protein>
    <submittedName>
        <fullName evidence="2">Glutathione S-transferase family protein</fullName>
    </submittedName>
</protein>
<proteinExistence type="predicted"/>
<dbReference type="PANTHER" id="PTHR43968:SF6">
    <property type="entry name" value="GLUTATHIONE S-TRANSFERASE OMEGA"/>
    <property type="match status" value="1"/>
</dbReference>
<dbReference type="AlphaFoldDB" id="A0A5C8PQD0"/>
<dbReference type="GO" id="GO:0005737">
    <property type="term" value="C:cytoplasm"/>
    <property type="evidence" value="ECO:0007669"/>
    <property type="project" value="TreeGrafter"/>
</dbReference>
<dbReference type="Pfam" id="PF22041">
    <property type="entry name" value="GST_C_7"/>
    <property type="match status" value="1"/>
</dbReference>
<dbReference type="Gene3D" id="3.40.30.10">
    <property type="entry name" value="Glutaredoxin"/>
    <property type="match status" value="1"/>
</dbReference>
<dbReference type="GO" id="GO:0016740">
    <property type="term" value="F:transferase activity"/>
    <property type="evidence" value="ECO:0007669"/>
    <property type="project" value="UniProtKB-KW"/>
</dbReference>
<evidence type="ECO:0000259" key="1">
    <source>
        <dbReference type="PROSITE" id="PS50404"/>
    </source>
</evidence>
<dbReference type="EMBL" id="VDUZ01000010">
    <property type="protein sequence ID" value="TXL76772.1"/>
    <property type="molecule type" value="Genomic_DNA"/>
</dbReference>
<dbReference type="InterPro" id="IPR050983">
    <property type="entry name" value="GST_Omega/HSP26"/>
</dbReference>
<keyword evidence="3" id="KW-1185">Reference proteome</keyword>
<keyword evidence="2" id="KW-0808">Transferase</keyword>
<sequence>MITLYDLEFADGARPSPFCWRTKFALAHKGLAWQEVPIGFGEKDKIAFSGQKLVPVIVDHAHDDKPVHDSGRIAAYLEQTYPDKPLLGADPAFARFVSNWTNSVLHAGLFSLIVGDMHARVRPQDSDYFRQSRAKWLGTEDLAGFQAAARASRLAAFRQSLEPLRLQLRAGPYLSGEAPAYPDYIVASAFLWARTASVFALLDDADPIVAWRERMLDLYGFRDRQKAAA</sequence>
<evidence type="ECO:0000313" key="3">
    <source>
        <dbReference type="Proteomes" id="UP000321638"/>
    </source>
</evidence>
<reference evidence="2 3" key="1">
    <citation type="submission" date="2019-06" db="EMBL/GenBank/DDBJ databases">
        <title>New taxonomy in bacterial strain CC-CFT640, isolated from vineyard.</title>
        <authorList>
            <person name="Lin S.-Y."/>
            <person name="Tsai C.-F."/>
            <person name="Young C.-C."/>
        </authorList>
    </citation>
    <scope>NUCLEOTIDE SEQUENCE [LARGE SCALE GENOMIC DNA]</scope>
    <source>
        <strain evidence="2 3">CC-CFT640</strain>
    </source>
</reference>
<dbReference type="SUPFAM" id="SSF52833">
    <property type="entry name" value="Thioredoxin-like"/>
    <property type="match status" value="1"/>
</dbReference>
<dbReference type="Gene3D" id="1.20.1050.10">
    <property type="match status" value="1"/>
</dbReference>
<gene>
    <name evidence="2" type="ORF">FHP25_11320</name>
</gene>
<dbReference type="InterPro" id="IPR036282">
    <property type="entry name" value="Glutathione-S-Trfase_C_sf"/>
</dbReference>
<dbReference type="Pfam" id="PF13417">
    <property type="entry name" value="GST_N_3"/>
    <property type="match status" value="1"/>
</dbReference>
<evidence type="ECO:0000313" key="2">
    <source>
        <dbReference type="EMBL" id="TXL76772.1"/>
    </source>
</evidence>
<organism evidence="2 3">
    <name type="scientific">Vineibacter terrae</name>
    <dbReference type="NCBI Taxonomy" id="2586908"/>
    <lineage>
        <taxon>Bacteria</taxon>
        <taxon>Pseudomonadati</taxon>
        <taxon>Pseudomonadota</taxon>
        <taxon>Alphaproteobacteria</taxon>
        <taxon>Hyphomicrobiales</taxon>
        <taxon>Vineibacter</taxon>
    </lineage>
</organism>
<dbReference type="InterPro" id="IPR054416">
    <property type="entry name" value="GST_UstS-like_C"/>
</dbReference>
<dbReference type="RefSeq" id="WP_147847036.1">
    <property type="nucleotide sequence ID" value="NZ_VDUZ01000010.1"/>
</dbReference>
<dbReference type="PANTHER" id="PTHR43968">
    <property type="match status" value="1"/>
</dbReference>
<comment type="caution">
    <text evidence="2">The sequence shown here is derived from an EMBL/GenBank/DDBJ whole genome shotgun (WGS) entry which is preliminary data.</text>
</comment>
<dbReference type="OrthoDB" id="508035at2"/>
<dbReference type="InterPro" id="IPR004045">
    <property type="entry name" value="Glutathione_S-Trfase_N"/>
</dbReference>